<protein>
    <submittedName>
        <fullName evidence="1">Uncharacterized protein</fullName>
    </submittedName>
</protein>
<name>A0ACC0ZNQ3_9ROSI</name>
<gene>
    <name evidence="1" type="ORF">Pint_01356</name>
</gene>
<keyword evidence="2" id="KW-1185">Reference proteome</keyword>
<proteinExistence type="predicted"/>
<evidence type="ECO:0000313" key="2">
    <source>
        <dbReference type="Proteomes" id="UP001163603"/>
    </source>
</evidence>
<comment type="caution">
    <text evidence="1">The sequence shown here is derived from an EMBL/GenBank/DDBJ whole genome shotgun (WGS) entry which is preliminary data.</text>
</comment>
<reference evidence="2" key="1">
    <citation type="journal article" date="2023" name="G3 (Bethesda)">
        <title>Genome assembly and association tests identify interacting loci associated with vigor, precocity, and sex in interspecific pistachio rootstocks.</title>
        <authorList>
            <person name="Palmer W."/>
            <person name="Jacygrad E."/>
            <person name="Sagayaradj S."/>
            <person name="Cavanaugh K."/>
            <person name="Han R."/>
            <person name="Bertier L."/>
            <person name="Beede B."/>
            <person name="Kafkas S."/>
            <person name="Golino D."/>
            <person name="Preece J."/>
            <person name="Michelmore R."/>
        </authorList>
    </citation>
    <scope>NUCLEOTIDE SEQUENCE [LARGE SCALE GENOMIC DNA]</scope>
</reference>
<organism evidence="1 2">
    <name type="scientific">Pistacia integerrima</name>
    <dbReference type="NCBI Taxonomy" id="434235"/>
    <lineage>
        <taxon>Eukaryota</taxon>
        <taxon>Viridiplantae</taxon>
        <taxon>Streptophyta</taxon>
        <taxon>Embryophyta</taxon>
        <taxon>Tracheophyta</taxon>
        <taxon>Spermatophyta</taxon>
        <taxon>Magnoliopsida</taxon>
        <taxon>eudicotyledons</taxon>
        <taxon>Gunneridae</taxon>
        <taxon>Pentapetalae</taxon>
        <taxon>rosids</taxon>
        <taxon>malvids</taxon>
        <taxon>Sapindales</taxon>
        <taxon>Anacardiaceae</taxon>
        <taxon>Pistacia</taxon>
    </lineage>
</organism>
<dbReference type="Proteomes" id="UP001163603">
    <property type="component" value="Chromosome 1"/>
</dbReference>
<sequence length="323" mass="37406">MVDLQNEYILLFLIWLLSLFFLLTIYTKTRAKARLPPSPRAIPIIGHLHLLGPIPHQALHKLSLKHGPLVHFFLGSKPCLLVSSPEIGKDIFRNHESNFMNRPYFTNLDYLTYGLADLAMAPYGPLWKFMKKLCMVELLGSRTVEQLLPVRREEMRQFLRIITEKAKAGEAVDVGAQLMRLTNNIISRMLVSQRCSDDEDKADEVRTLVKEMNSLGTKFNLQDLIWFCKDLDLQRYGKRLKDVRNRYDILMEKIIREHKEEKQKREMNKSEDQVGDLLDILLDISEDENAEMRLSRENVKALIMVTISLSHTCTSITPAHTCI</sequence>
<dbReference type="EMBL" id="CM047736">
    <property type="protein sequence ID" value="KAJ0053630.1"/>
    <property type="molecule type" value="Genomic_DNA"/>
</dbReference>
<accession>A0ACC0ZNQ3</accession>
<evidence type="ECO:0000313" key="1">
    <source>
        <dbReference type="EMBL" id="KAJ0053630.1"/>
    </source>
</evidence>